<dbReference type="EMBL" id="JADBEL010000003">
    <property type="protein sequence ID" value="MBE1553782.1"/>
    <property type="molecule type" value="Genomic_DNA"/>
</dbReference>
<sequence length="156" mass="16754">MTGHSAGSMNGNGDGMKKPAKKIQTILLGTISILVIIFINSILGGVGGKKGQEEENRGNVALEEALMSIKGIGDVLLYFHYEQGEITNPLSDYFSPSTTSAKKGNQLQGILVVAEGAEDLKVRSELSRILSAVLQLSEHKIVIVEMKKRGKTSENK</sequence>
<gene>
    <name evidence="2" type="ORF">H4683_000856</name>
</gene>
<proteinExistence type="predicted"/>
<keyword evidence="1" id="KW-0812">Transmembrane</keyword>
<evidence type="ECO:0000313" key="3">
    <source>
        <dbReference type="Proteomes" id="UP000658225"/>
    </source>
</evidence>
<evidence type="ECO:0000313" key="2">
    <source>
        <dbReference type="EMBL" id="MBE1553782.1"/>
    </source>
</evidence>
<accession>A0A927MIU6</accession>
<name>A0A927MIU6_9BACL</name>
<comment type="caution">
    <text evidence="2">The sequence shown here is derived from an EMBL/GenBank/DDBJ whole genome shotgun (WGS) entry which is preliminary data.</text>
</comment>
<protein>
    <submittedName>
        <fullName evidence="2">Stage III sporulation protein AG</fullName>
    </submittedName>
</protein>
<evidence type="ECO:0000256" key="1">
    <source>
        <dbReference type="SAM" id="Phobius"/>
    </source>
</evidence>
<feature type="transmembrane region" description="Helical" evidence="1">
    <location>
        <begin position="26"/>
        <end position="47"/>
    </location>
</feature>
<reference evidence="2" key="1">
    <citation type="submission" date="2020-10" db="EMBL/GenBank/DDBJ databases">
        <title>Genomic Encyclopedia of Type Strains, Phase IV (KMG-IV): sequencing the most valuable type-strain genomes for metagenomic binning, comparative biology and taxonomic classification.</title>
        <authorList>
            <person name="Goeker M."/>
        </authorList>
    </citation>
    <scope>NUCLEOTIDE SEQUENCE</scope>
    <source>
        <strain evidence="2">DSM 13886</strain>
    </source>
</reference>
<dbReference type="AlphaFoldDB" id="A0A927MIU6"/>
<organism evidence="2 3">
    <name type="scientific">Sporosarcina limicola</name>
    <dbReference type="NCBI Taxonomy" id="34101"/>
    <lineage>
        <taxon>Bacteria</taxon>
        <taxon>Bacillati</taxon>
        <taxon>Bacillota</taxon>
        <taxon>Bacilli</taxon>
        <taxon>Bacillales</taxon>
        <taxon>Caryophanaceae</taxon>
        <taxon>Sporosarcina</taxon>
    </lineage>
</organism>
<keyword evidence="1" id="KW-1133">Transmembrane helix</keyword>
<keyword evidence="1" id="KW-0472">Membrane</keyword>
<keyword evidence="3" id="KW-1185">Reference proteome</keyword>
<dbReference type="Proteomes" id="UP000658225">
    <property type="component" value="Unassembled WGS sequence"/>
</dbReference>
<dbReference type="RefSeq" id="WP_192597595.1">
    <property type="nucleotide sequence ID" value="NZ_JADBEL010000003.1"/>
</dbReference>